<evidence type="ECO:0000313" key="7">
    <source>
        <dbReference type="Proteomes" id="UP001429601"/>
    </source>
</evidence>
<proteinExistence type="inferred from homology"/>
<reference evidence="6 7" key="1">
    <citation type="journal article" date="2011" name="Curr. Microbiol.">
        <title>Luteibacter jiangsuensis sp. nov.: a methamidophos-degrading bacterium isolated from a methamidophos-manufacturing factory.</title>
        <authorList>
            <person name="Wang L."/>
            <person name="Wang G.L."/>
            <person name="Li S.P."/>
            <person name="Jiang J.D."/>
        </authorList>
    </citation>
    <scope>NUCLEOTIDE SEQUENCE [LARGE SCALE GENOMIC DNA]</scope>
    <source>
        <strain evidence="6 7">CGMCC 1.10133</strain>
    </source>
</reference>
<evidence type="ECO:0000256" key="4">
    <source>
        <dbReference type="SAM" id="SignalP"/>
    </source>
</evidence>
<feature type="chain" id="PRO_5045500061" evidence="4">
    <location>
        <begin position="21"/>
        <end position="191"/>
    </location>
</feature>
<comment type="similarity">
    <text evidence="2">Belongs to the fimbrial protein family.</text>
</comment>
<dbReference type="PANTHER" id="PTHR33420">
    <property type="entry name" value="FIMBRIAL SUBUNIT ELFA-RELATED"/>
    <property type="match status" value="1"/>
</dbReference>
<dbReference type="InterPro" id="IPR050263">
    <property type="entry name" value="Bact_Fimbrial_Adh_Pro"/>
</dbReference>
<accession>A0ABX0Q413</accession>
<dbReference type="RefSeq" id="WP_167124611.1">
    <property type="nucleotide sequence ID" value="NZ_JAAQQR010000003.1"/>
</dbReference>
<name>A0ABX0Q413_9GAMM</name>
<protein>
    <submittedName>
        <fullName evidence="6">Fimbrial protein</fullName>
    </submittedName>
</protein>
<feature type="signal peptide" evidence="4">
    <location>
        <begin position="1"/>
        <end position="20"/>
    </location>
</feature>
<dbReference type="Proteomes" id="UP001429601">
    <property type="component" value="Unassembled WGS sequence"/>
</dbReference>
<comment type="subcellular location">
    <subcellularLocation>
        <location evidence="1">Fimbrium</location>
    </subcellularLocation>
</comment>
<gene>
    <name evidence="6" type="ORF">HBF26_07335</name>
</gene>
<evidence type="ECO:0000259" key="5">
    <source>
        <dbReference type="Pfam" id="PF00419"/>
    </source>
</evidence>
<evidence type="ECO:0000256" key="1">
    <source>
        <dbReference type="ARBA" id="ARBA00004561"/>
    </source>
</evidence>
<evidence type="ECO:0000256" key="3">
    <source>
        <dbReference type="ARBA" id="ARBA00023263"/>
    </source>
</evidence>
<sequence length="191" mass="19371">MNWMKPTVFAAAIIALAASAATPARATQAQPLLSGTWTFTTNVIAPTCDFRTSQTTMTLPRVEANDLRAAHVDQMVSASNTASVIVDQCQNAASIEVAFAGTSDASTPTLFKNTAASPATGVGVYLQDKDTGTRVAANGNGGQPTIVKPVAGTGGAAGATFNLVAGYARTGAGSVGPGDVQTAIDFQLTYK</sequence>
<comment type="caution">
    <text evidence="6">The sequence shown here is derived from an EMBL/GenBank/DDBJ whole genome shotgun (WGS) entry which is preliminary data.</text>
</comment>
<feature type="domain" description="Fimbrial-type adhesion" evidence="5">
    <location>
        <begin position="38"/>
        <end position="190"/>
    </location>
</feature>
<dbReference type="Gene3D" id="2.60.40.1090">
    <property type="entry name" value="Fimbrial-type adhesion domain"/>
    <property type="match status" value="1"/>
</dbReference>
<organism evidence="6 7">
    <name type="scientific">Luteibacter jiangsuensis</name>
    <dbReference type="NCBI Taxonomy" id="637577"/>
    <lineage>
        <taxon>Bacteria</taxon>
        <taxon>Pseudomonadati</taxon>
        <taxon>Pseudomonadota</taxon>
        <taxon>Gammaproteobacteria</taxon>
        <taxon>Lysobacterales</taxon>
        <taxon>Rhodanobacteraceae</taxon>
        <taxon>Luteibacter</taxon>
    </lineage>
</organism>
<dbReference type="InterPro" id="IPR000259">
    <property type="entry name" value="Adhesion_dom_fimbrial"/>
</dbReference>
<keyword evidence="3" id="KW-0281">Fimbrium</keyword>
<dbReference type="EMBL" id="JAAQQR010000003">
    <property type="protein sequence ID" value="NID04694.1"/>
    <property type="molecule type" value="Genomic_DNA"/>
</dbReference>
<dbReference type="PANTHER" id="PTHR33420:SF14">
    <property type="entry name" value="TYPE 1 FIMBRIN D-MANNOSE SPECIFIC ADHESIN"/>
    <property type="match status" value="1"/>
</dbReference>
<evidence type="ECO:0000256" key="2">
    <source>
        <dbReference type="ARBA" id="ARBA00006671"/>
    </source>
</evidence>
<keyword evidence="4" id="KW-0732">Signal</keyword>
<evidence type="ECO:0000313" key="6">
    <source>
        <dbReference type="EMBL" id="NID04694.1"/>
    </source>
</evidence>
<dbReference type="InterPro" id="IPR036937">
    <property type="entry name" value="Adhesion_dom_fimbrial_sf"/>
</dbReference>
<keyword evidence="7" id="KW-1185">Reference proteome</keyword>
<dbReference type="InterPro" id="IPR008966">
    <property type="entry name" value="Adhesion_dom_sf"/>
</dbReference>
<dbReference type="SUPFAM" id="SSF49401">
    <property type="entry name" value="Bacterial adhesins"/>
    <property type="match status" value="1"/>
</dbReference>
<dbReference type="Pfam" id="PF00419">
    <property type="entry name" value="Fimbrial"/>
    <property type="match status" value="1"/>
</dbReference>